<evidence type="ECO:0000256" key="1">
    <source>
        <dbReference type="SAM" id="Phobius"/>
    </source>
</evidence>
<sequence length="337" mass="39815">MRLPKGLNYHLLLALVLIAMSYFEDYTLGGKKGFLSNFTPYFFSLNITFYLSSTIIYFINFSIICPKLLKKNMWLYLVICFLGLILLFAGLRYVLDEIVLYHIFNIHNYVEGSRKFFYYIFDNSYFALNTILYSTLIYLFLDFREKKNHEKAQLNALKAQISPHFLFNILNAFYVDLLEDKPETAKDIHRLSELLRYVTYESKEDFVLLKKEVQFLEDYIAIYSRRYENDLAVIFEIKGNLTDVKIPSLILIHFVENLFKHGVVNDKNNPAEIKIVINKKALELETQNKILESVNHISSGIGSENIKKRLNSIYNDHYKLTYFNKNEYFKAYLKIPL</sequence>
<dbReference type="GO" id="GO:0016301">
    <property type="term" value="F:kinase activity"/>
    <property type="evidence" value="ECO:0007669"/>
    <property type="project" value="UniProtKB-KW"/>
</dbReference>
<evidence type="ECO:0000313" key="4">
    <source>
        <dbReference type="Proteomes" id="UP000663935"/>
    </source>
</evidence>
<evidence type="ECO:0000313" key="3">
    <source>
        <dbReference type="EMBL" id="QTD37892.1"/>
    </source>
</evidence>
<feature type="transmembrane region" description="Helical" evidence="1">
    <location>
        <begin position="43"/>
        <end position="61"/>
    </location>
</feature>
<organism evidence="3 4">
    <name type="scientific">Polaribacter batillariae</name>
    <dbReference type="NCBI Taxonomy" id="2808900"/>
    <lineage>
        <taxon>Bacteria</taxon>
        <taxon>Pseudomonadati</taxon>
        <taxon>Bacteroidota</taxon>
        <taxon>Flavobacteriia</taxon>
        <taxon>Flavobacteriales</taxon>
        <taxon>Flavobacteriaceae</taxon>
    </lineage>
</organism>
<dbReference type="EMBL" id="CP071795">
    <property type="protein sequence ID" value="QTD37892.1"/>
    <property type="molecule type" value="Genomic_DNA"/>
</dbReference>
<gene>
    <name evidence="3" type="ORF">JL193_00865</name>
</gene>
<feature type="transmembrane region" description="Helical" evidence="1">
    <location>
        <begin position="73"/>
        <end position="95"/>
    </location>
</feature>
<keyword evidence="3" id="KW-0808">Transferase</keyword>
<proteinExistence type="predicted"/>
<feature type="transmembrane region" description="Helical" evidence="1">
    <location>
        <begin position="124"/>
        <end position="141"/>
    </location>
</feature>
<keyword evidence="1" id="KW-1133">Transmembrane helix</keyword>
<dbReference type="Pfam" id="PF06580">
    <property type="entry name" value="His_kinase"/>
    <property type="match status" value="1"/>
</dbReference>
<feature type="transmembrane region" description="Helical" evidence="1">
    <location>
        <begin position="7"/>
        <end position="23"/>
    </location>
</feature>
<accession>A0ABX7SUI2</accession>
<dbReference type="InterPro" id="IPR050640">
    <property type="entry name" value="Bact_2-comp_sensor_kinase"/>
</dbReference>
<evidence type="ECO:0000259" key="2">
    <source>
        <dbReference type="Pfam" id="PF06580"/>
    </source>
</evidence>
<keyword evidence="1" id="KW-0812">Transmembrane</keyword>
<keyword evidence="3" id="KW-0418">Kinase</keyword>
<dbReference type="InterPro" id="IPR010559">
    <property type="entry name" value="Sig_transdc_His_kin_internal"/>
</dbReference>
<protein>
    <submittedName>
        <fullName evidence="3">Histidine kinase</fullName>
    </submittedName>
</protein>
<keyword evidence="1" id="KW-0472">Membrane</keyword>
<reference evidence="3 4" key="1">
    <citation type="submission" date="2021-03" db="EMBL/GenBank/DDBJ databases">
        <title>Complete genome of Polaribacter_sp.G4M1.</title>
        <authorList>
            <person name="Jeong S.W."/>
            <person name="Bae J.W."/>
        </authorList>
    </citation>
    <scope>NUCLEOTIDE SEQUENCE [LARGE SCALE GENOMIC DNA]</scope>
    <source>
        <strain evidence="3 4">G4M1</strain>
    </source>
</reference>
<keyword evidence="4" id="KW-1185">Reference proteome</keyword>
<dbReference type="PANTHER" id="PTHR34220">
    <property type="entry name" value="SENSOR HISTIDINE KINASE YPDA"/>
    <property type="match status" value="1"/>
</dbReference>
<feature type="domain" description="Signal transduction histidine kinase internal region" evidence="2">
    <location>
        <begin position="152"/>
        <end position="230"/>
    </location>
</feature>
<dbReference type="PANTHER" id="PTHR34220:SF7">
    <property type="entry name" value="SENSOR HISTIDINE KINASE YPDA"/>
    <property type="match status" value="1"/>
</dbReference>
<dbReference type="Proteomes" id="UP000663935">
    <property type="component" value="Chromosome"/>
</dbReference>
<name>A0ABX7SUI2_9FLAO</name>
<dbReference type="RefSeq" id="WP_207972047.1">
    <property type="nucleotide sequence ID" value="NZ_CP071795.1"/>
</dbReference>